<evidence type="ECO:0000256" key="2">
    <source>
        <dbReference type="ARBA" id="ARBA00006921"/>
    </source>
</evidence>
<keyword evidence="6" id="KW-0813">Transport</keyword>
<dbReference type="GO" id="GO:0005375">
    <property type="term" value="F:copper ion transmembrane transporter activity"/>
    <property type="evidence" value="ECO:0007669"/>
    <property type="project" value="UniProtKB-UniRule"/>
</dbReference>
<evidence type="ECO:0000256" key="3">
    <source>
        <dbReference type="ARBA" id="ARBA00022692"/>
    </source>
</evidence>
<feature type="transmembrane region" description="Helical" evidence="6">
    <location>
        <begin position="59"/>
        <end position="78"/>
    </location>
</feature>
<name>A0A5M9MPM2_9EURO</name>
<comment type="caution">
    <text evidence="8">The sequence shown here is derived from an EMBL/GenBank/DDBJ whole genome shotgun (WGS) entry which is preliminary data.</text>
</comment>
<dbReference type="Pfam" id="PF04145">
    <property type="entry name" value="Ctr"/>
    <property type="match status" value="1"/>
</dbReference>
<feature type="compositionally biased region" description="Polar residues" evidence="7">
    <location>
        <begin position="101"/>
        <end position="117"/>
    </location>
</feature>
<keyword evidence="3 6" id="KW-0812">Transmembrane</keyword>
<reference evidence="8 9" key="1">
    <citation type="submission" date="2019-08" db="EMBL/GenBank/DDBJ databases">
        <title>The genome sequence of a newly discovered highly antifungal drug resistant Aspergillus species, Aspergillus tanneri NIH 1004.</title>
        <authorList>
            <person name="Mounaud S."/>
            <person name="Singh I."/>
            <person name="Joardar V."/>
            <person name="Pakala S."/>
            <person name="Pakala S."/>
            <person name="Venepally P."/>
            <person name="Chung J.K."/>
            <person name="Losada L."/>
            <person name="Nierman W.C."/>
        </authorList>
    </citation>
    <scope>NUCLEOTIDE SEQUENCE [LARGE SCALE GENOMIC DNA]</scope>
    <source>
        <strain evidence="8 9">NIH1004</strain>
    </source>
</reference>
<dbReference type="VEuPathDB" id="FungiDB:EYZ11_008546"/>
<comment type="similarity">
    <text evidence="2 6">Belongs to the copper transporter (Ctr) (TC 1.A.56) family. SLC31A subfamily.</text>
</comment>
<dbReference type="RefSeq" id="XP_033426725.1">
    <property type="nucleotide sequence ID" value="XM_033570693.1"/>
</dbReference>
<keyword evidence="6" id="KW-0187">Copper transport</keyword>
<dbReference type="GeneID" id="54328759"/>
<feature type="region of interest" description="Disordered" evidence="7">
    <location>
        <begin position="101"/>
        <end position="120"/>
    </location>
</feature>
<organism evidence="8 9">
    <name type="scientific">Aspergillus tanneri</name>
    <dbReference type="NCBI Taxonomy" id="1220188"/>
    <lineage>
        <taxon>Eukaryota</taxon>
        <taxon>Fungi</taxon>
        <taxon>Dikarya</taxon>
        <taxon>Ascomycota</taxon>
        <taxon>Pezizomycotina</taxon>
        <taxon>Eurotiomycetes</taxon>
        <taxon>Eurotiomycetidae</taxon>
        <taxon>Eurotiales</taxon>
        <taxon>Aspergillaceae</taxon>
        <taxon>Aspergillus</taxon>
        <taxon>Aspergillus subgen. Circumdati</taxon>
    </lineage>
</organism>
<dbReference type="Proteomes" id="UP000324241">
    <property type="component" value="Unassembled WGS sequence"/>
</dbReference>
<sequence>MDHMDHMDHMSMTMGTATTSAPMSTGTGMSHGMEGMGHDMGGMGGHSFLAESWHITSRGMFAGSCIGVILLVMTLEFLRRVGREYDAFIVRRAQLRTSLSSPPAEQIANGGNTSGSDTGKPGTITTVPVPIQCAPHGVRPTPIEQLVRAALHMLQFAVAYFVMLLAMYFNGYIIICIFIGAFLGSVVFSWEEVGGVTSKNDATAVTKCCG</sequence>
<keyword evidence="4 6" id="KW-1133">Transmembrane helix</keyword>
<keyword evidence="6" id="KW-0406">Ion transport</keyword>
<dbReference type="EMBL" id="QUQM01000004">
    <property type="protein sequence ID" value="KAA8647364.1"/>
    <property type="molecule type" value="Genomic_DNA"/>
</dbReference>
<evidence type="ECO:0000313" key="9">
    <source>
        <dbReference type="Proteomes" id="UP000324241"/>
    </source>
</evidence>
<evidence type="ECO:0000256" key="5">
    <source>
        <dbReference type="ARBA" id="ARBA00023136"/>
    </source>
</evidence>
<evidence type="ECO:0000313" key="8">
    <source>
        <dbReference type="EMBL" id="KAA8647364.1"/>
    </source>
</evidence>
<keyword evidence="6" id="KW-0186">Copper</keyword>
<dbReference type="OrthoDB" id="161814at2759"/>
<evidence type="ECO:0000256" key="1">
    <source>
        <dbReference type="ARBA" id="ARBA00004141"/>
    </source>
</evidence>
<keyword evidence="5 6" id="KW-0472">Membrane</keyword>
<proteinExistence type="inferred from homology"/>
<dbReference type="GO" id="GO:0016020">
    <property type="term" value="C:membrane"/>
    <property type="evidence" value="ECO:0007669"/>
    <property type="project" value="UniProtKB-SubCell"/>
</dbReference>
<evidence type="ECO:0000256" key="7">
    <source>
        <dbReference type="SAM" id="MobiDB-lite"/>
    </source>
</evidence>
<dbReference type="PANTHER" id="PTHR12483">
    <property type="entry name" value="SOLUTE CARRIER FAMILY 31 COPPER TRANSPORTERS"/>
    <property type="match status" value="1"/>
</dbReference>
<accession>A0A5M9MPM2</accession>
<evidence type="ECO:0000256" key="6">
    <source>
        <dbReference type="RuleBase" id="RU367022"/>
    </source>
</evidence>
<protein>
    <recommendedName>
        <fullName evidence="6">Copper transport protein</fullName>
    </recommendedName>
</protein>
<dbReference type="InterPro" id="IPR007274">
    <property type="entry name" value="Cop_transporter"/>
</dbReference>
<dbReference type="PANTHER" id="PTHR12483:SF73">
    <property type="entry name" value="COPPER TRANSPORT PROTEIN CTR3"/>
    <property type="match status" value="1"/>
</dbReference>
<evidence type="ECO:0000256" key="4">
    <source>
        <dbReference type="ARBA" id="ARBA00022989"/>
    </source>
</evidence>
<comment type="subcellular location">
    <subcellularLocation>
        <location evidence="1 6">Membrane</location>
        <topology evidence="1 6">Multi-pass membrane protein</topology>
    </subcellularLocation>
</comment>
<dbReference type="AlphaFoldDB" id="A0A5M9MPM2"/>
<gene>
    <name evidence="8" type="primary">CTR3</name>
    <name evidence="8" type="ORF">ATNIH1004_006057</name>
</gene>